<reference evidence="3" key="1">
    <citation type="journal article" date="2017" name="Genome Biol.">
        <title>Comparative genomics reveals high biological diversity and specific adaptations in the industrially and medically important fungal genus Aspergillus.</title>
        <authorList>
            <person name="de Vries R.P."/>
            <person name="Riley R."/>
            <person name="Wiebenga A."/>
            <person name="Aguilar-Osorio G."/>
            <person name="Amillis S."/>
            <person name="Uchima C.A."/>
            <person name="Anderluh G."/>
            <person name="Asadollahi M."/>
            <person name="Askin M."/>
            <person name="Barry K."/>
            <person name="Battaglia E."/>
            <person name="Bayram O."/>
            <person name="Benocci T."/>
            <person name="Braus-Stromeyer S.A."/>
            <person name="Caldana C."/>
            <person name="Canovas D."/>
            <person name="Cerqueira G.C."/>
            <person name="Chen F."/>
            <person name="Chen W."/>
            <person name="Choi C."/>
            <person name="Clum A."/>
            <person name="Dos Santos R.A."/>
            <person name="Damasio A.R."/>
            <person name="Diallinas G."/>
            <person name="Emri T."/>
            <person name="Fekete E."/>
            <person name="Flipphi M."/>
            <person name="Freyberg S."/>
            <person name="Gallo A."/>
            <person name="Gournas C."/>
            <person name="Habgood R."/>
            <person name="Hainaut M."/>
            <person name="Harispe M.L."/>
            <person name="Henrissat B."/>
            <person name="Hilden K.S."/>
            <person name="Hope R."/>
            <person name="Hossain A."/>
            <person name="Karabika E."/>
            <person name="Karaffa L."/>
            <person name="Karanyi Z."/>
            <person name="Krasevec N."/>
            <person name="Kuo A."/>
            <person name="Kusch H."/>
            <person name="LaButti K."/>
            <person name="Lagendijk E.L."/>
            <person name="Lapidus A."/>
            <person name="Levasseur A."/>
            <person name="Lindquist E."/>
            <person name="Lipzen A."/>
            <person name="Logrieco A.F."/>
            <person name="MacCabe A."/>
            <person name="Maekelae M.R."/>
            <person name="Malavazi I."/>
            <person name="Melin P."/>
            <person name="Meyer V."/>
            <person name="Mielnichuk N."/>
            <person name="Miskei M."/>
            <person name="Molnar A.P."/>
            <person name="Mule G."/>
            <person name="Ngan C.Y."/>
            <person name="Orejas M."/>
            <person name="Orosz E."/>
            <person name="Ouedraogo J.P."/>
            <person name="Overkamp K.M."/>
            <person name="Park H.-S."/>
            <person name="Perrone G."/>
            <person name="Piumi F."/>
            <person name="Punt P.J."/>
            <person name="Ram A.F."/>
            <person name="Ramon A."/>
            <person name="Rauscher S."/>
            <person name="Record E."/>
            <person name="Riano-Pachon D.M."/>
            <person name="Robert V."/>
            <person name="Roehrig J."/>
            <person name="Ruller R."/>
            <person name="Salamov A."/>
            <person name="Salih N.S."/>
            <person name="Samson R.A."/>
            <person name="Sandor E."/>
            <person name="Sanguinetti M."/>
            <person name="Schuetze T."/>
            <person name="Sepcic K."/>
            <person name="Shelest E."/>
            <person name="Sherlock G."/>
            <person name="Sophianopoulou V."/>
            <person name="Squina F.M."/>
            <person name="Sun H."/>
            <person name="Susca A."/>
            <person name="Todd R.B."/>
            <person name="Tsang A."/>
            <person name="Unkles S.E."/>
            <person name="van de Wiele N."/>
            <person name="van Rossen-Uffink D."/>
            <person name="Oliveira J.V."/>
            <person name="Vesth T.C."/>
            <person name="Visser J."/>
            <person name="Yu J.-H."/>
            <person name="Zhou M."/>
            <person name="Andersen M.R."/>
            <person name="Archer D.B."/>
            <person name="Baker S.E."/>
            <person name="Benoit I."/>
            <person name="Brakhage A.A."/>
            <person name="Braus G.H."/>
            <person name="Fischer R."/>
            <person name="Frisvad J.C."/>
            <person name="Goldman G.H."/>
            <person name="Houbraken J."/>
            <person name="Oakley B."/>
            <person name="Pocsi I."/>
            <person name="Scazzocchio C."/>
            <person name="Seiboth B."/>
            <person name="vanKuyk P.A."/>
            <person name="Wortman J."/>
            <person name="Dyer P.S."/>
            <person name="Grigoriev I.V."/>
        </authorList>
    </citation>
    <scope>NUCLEOTIDE SEQUENCE [LARGE SCALE GENOMIC DNA]</scope>
    <source>
        <strain evidence="3">CBS 583.65</strain>
    </source>
</reference>
<proteinExistence type="predicted"/>
<gene>
    <name evidence="2" type="ORF">ASPVEDRAFT_71951</name>
</gene>
<dbReference type="RefSeq" id="XP_040667765.1">
    <property type="nucleotide sequence ID" value="XM_040816146.1"/>
</dbReference>
<dbReference type="EMBL" id="KV878128">
    <property type="protein sequence ID" value="OJJ02003.1"/>
    <property type="molecule type" value="Genomic_DNA"/>
</dbReference>
<dbReference type="VEuPathDB" id="FungiDB:ASPVEDRAFT_71951"/>
<organism evidence="2 3">
    <name type="scientific">Aspergillus versicolor CBS 583.65</name>
    <dbReference type="NCBI Taxonomy" id="1036611"/>
    <lineage>
        <taxon>Eukaryota</taxon>
        <taxon>Fungi</taxon>
        <taxon>Dikarya</taxon>
        <taxon>Ascomycota</taxon>
        <taxon>Pezizomycotina</taxon>
        <taxon>Eurotiomycetes</taxon>
        <taxon>Eurotiomycetidae</taxon>
        <taxon>Eurotiales</taxon>
        <taxon>Aspergillaceae</taxon>
        <taxon>Aspergillus</taxon>
        <taxon>Aspergillus subgen. Nidulantes</taxon>
    </lineage>
</organism>
<dbReference type="GeneID" id="63731657"/>
<dbReference type="OrthoDB" id="4356994at2759"/>
<name>A0A1L9PKJ2_ASPVE</name>
<sequence>MFGTLVSTGLDREPLEFIENPDPVAAVSRNVQDTIRIACIHCRSRKVRLFQLPGPYLQPWVDNGLPLQSIVMLHPNKMRCEAMALDCVYPESQGRTKRQDTGKSSRTPVRRNDRTPTRNVFDKAELRTGANQEKFSQDLILDDLDANNFDDGCIDESLFMPWIMDTPIQQSSPGRSRSSSGGIPRPAVDLAVSTPPFSPTSPRRRSTMAARDQLPGISTTDTSLPLLLGPANTTTTGDSECWQGVDLGQDNIVWATATDNHDMTCASSDPPLLEPPGKTHTESDNCCLLNSVSFLEKLTCKDTLREDRLDLLLADLRNSIETLAVLISCDRCASRVEQNMLLAMAARQIGGICGRMANCCKAMCQRSLSDTNSAQQGREPSPDISVATYRVNRRERLHLLGSLVAFQIMDFQRQINTIKSRYRNRPNKGQIEALNEAENHVKLAQVSLSSSS</sequence>
<feature type="region of interest" description="Disordered" evidence="1">
    <location>
        <begin position="166"/>
        <end position="227"/>
    </location>
</feature>
<evidence type="ECO:0000313" key="2">
    <source>
        <dbReference type="EMBL" id="OJJ02003.1"/>
    </source>
</evidence>
<dbReference type="Proteomes" id="UP000184073">
    <property type="component" value="Unassembled WGS sequence"/>
</dbReference>
<feature type="compositionally biased region" description="Low complexity" evidence="1">
    <location>
        <begin position="171"/>
        <end position="186"/>
    </location>
</feature>
<evidence type="ECO:0000256" key="1">
    <source>
        <dbReference type="SAM" id="MobiDB-lite"/>
    </source>
</evidence>
<accession>A0A1L9PKJ2</accession>
<keyword evidence="3" id="KW-1185">Reference proteome</keyword>
<dbReference type="STRING" id="1036611.A0A1L9PKJ2"/>
<protein>
    <submittedName>
        <fullName evidence="2">Uncharacterized protein</fullName>
    </submittedName>
</protein>
<feature type="region of interest" description="Disordered" evidence="1">
    <location>
        <begin position="92"/>
        <end position="118"/>
    </location>
</feature>
<evidence type="ECO:0000313" key="3">
    <source>
        <dbReference type="Proteomes" id="UP000184073"/>
    </source>
</evidence>
<dbReference type="AlphaFoldDB" id="A0A1L9PKJ2"/>